<dbReference type="Proteomes" id="UP000694548">
    <property type="component" value="Chromosome sgr13"/>
</dbReference>
<feature type="compositionally biased region" description="Basic residues" evidence="1">
    <location>
        <begin position="26"/>
        <end position="35"/>
    </location>
</feature>
<protein>
    <submittedName>
        <fullName evidence="2">Uncharacterized protein</fullName>
    </submittedName>
</protein>
<feature type="compositionally biased region" description="Basic and acidic residues" evidence="1">
    <location>
        <begin position="37"/>
        <end position="53"/>
    </location>
</feature>
<evidence type="ECO:0000256" key="1">
    <source>
        <dbReference type="SAM" id="MobiDB-lite"/>
    </source>
</evidence>
<sequence>CVAQLFQKRPPFPPAVARRPEQVRSARGRAGRSARGRAGDQREGEPADQREGEPPVLRCCEPVPHCCTAIQAAASISMECVTTYFFIDPIV</sequence>
<dbReference type="Ensembl" id="ENSNFUT00015013230.1">
    <property type="protein sequence ID" value="ENSNFUP00015012599.1"/>
    <property type="gene ID" value="ENSNFUG00015006194.1"/>
</dbReference>
<evidence type="ECO:0000313" key="3">
    <source>
        <dbReference type="Proteomes" id="UP000694548"/>
    </source>
</evidence>
<reference evidence="2" key="2">
    <citation type="submission" date="2025-05" db="UniProtKB">
        <authorList>
            <consortium name="Ensembl"/>
        </authorList>
    </citation>
    <scope>IDENTIFICATION</scope>
</reference>
<organism evidence="2 3">
    <name type="scientific">Nothobranchius furzeri</name>
    <name type="common">Turquoise killifish</name>
    <dbReference type="NCBI Taxonomy" id="105023"/>
    <lineage>
        <taxon>Eukaryota</taxon>
        <taxon>Metazoa</taxon>
        <taxon>Chordata</taxon>
        <taxon>Craniata</taxon>
        <taxon>Vertebrata</taxon>
        <taxon>Euteleostomi</taxon>
        <taxon>Actinopterygii</taxon>
        <taxon>Neopterygii</taxon>
        <taxon>Teleostei</taxon>
        <taxon>Neoteleostei</taxon>
        <taxon>Acanthomorphata</taxon>
        <taxon>Ovalentaria</taxon>
        <taxon>Atherinomorphae</taxon>
        <taxon>Cyprinodontiformes</taxon>
        <taxon>Nothobranchiidae</taxon>
        <taxon>Nothobranchius</taxon>
    </lineage>
</organism>
<keyword evidence="3" id="KW-1185">Reference proteome</keyword>
<dbReference type="GeneTree" id="ENSGT01010000229261"/>
<dbReference type="Proteomes" id="UP000694548">
    <property type="component" value="Chromosome sgr07"/>
</dbReference>
<evidence type="ECO:0000313" key="2">
    <source>
        <dbReference type="Ensembl" id="ENSNFUP00015001793.1"/>
    </source>
</evidence>
<accession>A0A8C6K9S3</accession>
<dbReference type="Ensembl" id="ENSNFUT00015001930.1">
    <property type="protein sequence ID" value="ENSNFUP00015001793.1"/>
    <property type="gene ID" value="ENSNFUG00015000989.1"/>
</dbReference>
<feature type="region of interest" description="Disordered" evidence="1">
    <location>
        <begin position="1"/>
        <end position="54"/>
    </location>
</feature>
<dbReference type="AlphaFoldDB" id="A0A8C6K9S3"/>
<name>A0A8C6K9S3_NOTFU</name>
<proteinExistence type="predicted"/>
<reference evidence="2" key="1">
    <citation type="submission" date="2014-08" db="EMBL/GenBank/DDBJ databases">
        <authorList>
            <person name="Senf B."/>
            <person name="Petzold A."/>
            <person name="Downie B.R."/>
            <person name="Koch P."/>
            <person name="Platzer M."/>
        </authorList>
    </citation>
    <scope>NUCLEOTIDE SEQUENCE [LARGE SCALE GENOMIC DNA]</scope>
    <source>
        <strain evidence="2">GRZ</strain>
    </source>
</reference>